<organism evidence="3 4">
    <name type="scientific">Pristionchus entomophagus</name>
    <dbReference type="NCBI Taxonomy" id="358040"/>
    <lineage>
        <taxon>Eukaryota</taxon>
        <taxon>Metazoa</taxon>
        <taxon>Ecdysozoa</taxon>
        <taxon>Nematoda</taxon>
        <taxon>Chromadorea</taxon>
        <taxon>Rhabditida</taxon>
        <taxon>Rhabditina</taxon>
        <taxon>Diplogasteromorpha</taxon>
        <taxon>Diplogasteroidea</taxon>
        <taxon>Neodiplogasteridae</taxon>
        <taxon>Pristionchus</taxon>
    </lineage>
</organism>
<evidence type="ECO:0000256" key="1">
    <source>
        <dbReference type="SAM" id="MobiDB-lite"/>
    </source>
</evidence>
<proteinExistence type="predicted"/>
<accession>A0AAV5TWM5</accession>
<dbReference type="Proteomes" id="UP001432027">
    <property type="component" value="Unassembled WGS sequence"/>
</dbReference>
<comment type="caution">
    <text evidence="3">The sequence shown here is derived from an EMBL/GenBank/DDBJ whole genome shotgun (WGS) entry which is preliminary data.</text>
</comment>
<evidence type="ECO:0000313" key="3">
    <source>
        <dbReference type="EMBL" id="GMS98659.1"/>
    </source>
</evidence>
<sequence>LNCPLISLFLLQSLLIFVTISDDLLDSEKNDDEESESSHREDYHSGGVVVEVSREREIYPYHSSRVRSNLAQPSSSIEMH</sequence>
<feature type="signal peptide" evidence="2">
    <location>
        <begin position="1"/>
        <end position="21"/>
    </location>
</feature>
<protein>
    <submittedName>
        <fullName evidence="3">Uncharacterized protein</fullName>
    </submittedName>
</protein>
<reference evidence="3" key="1">
    <citation type="submission" date="2023-10" db="EMBL/GenBank/DDBJ databases">
        <title>Genome assembly of Pristionchus species.</title>
        <authorList>
            <person name="Yoshida K."/>
            <person name="Sommer R.J."/>
        </authorList>
    </citation>
    <scope>NUCLEOTIDE SEQUENCE</scope>
    <source>
        <strain evidence="3">RS0144</strain>
    </source>
</reference>
<keyword evidence="2" id="KW-0732">Signal</keyword>
<dbReference type="AlphaFoldDB" id="A0AAV5TWM5"/>
<gene>
    <name evidence="3" type="ORF">PENTCL1PPCAC_20834</name>
</gene>
<feature type="non-terminal residue" evidence="3">
    <location>
        <position position="1"/>
    </location>
</feature>
<feature type="non-terminal residue" evidence="3">
    <location>
        <position position="80"/>
    </location>
</feature>
<feature type="region of interest" description="Disordered" evidence="1">
    <location>
        <begin position="27"/>
        <end position="49"/>
    </location>
</feature>
<feature type="chain" id="PRO_5043517902" evidence="2">
    <location>
        <begin position="22"/>
        <end position="80"/>
    </location>
</feature>
<name>A0AAV5TWM5_9BILA</name>
<keyword evidence="4" id="KW-1185">Reference proteome</keyword>
<evidence type="ECO:0000256" key="2">
    <source>
        <dbReference type="SAM" id="SignalP"/>
    </source>
</evidence>
<dbReference type="EMBL" id="BTSX01000005">
    <property type="protein sequence ID" value="GMS98659.1"/>
    <property type="molecule type" value="Genomic_DNA"/>
</dbReference>
<evidence type="ECO:0000313" key="4">
    <source>
        <dbReference type="Proteomes" id="UP001432027"/>
    </source>
</evidence>